<comment type="caution">
    <text evidence="2">The sequence shown here is derived from an EMBL/GenBank/DDBJ whole genome shotgun (WGS) entry which is preliminary data.</text>
</comment>
<accession>A0A5B7CME7</accession>
<dbReference type="AlphaFoldDB" id="A0A5B7CME7"/>
<feature type="region of interest" description="Disordered" evidence="1">
    <location>
        <begin position="40"/>
        <end position="61"/>
    </location>
</feature>
<feature type="compositionally biased region" description="Polar residues" evidence="1">
    <location>
        <begin position="48"/>
        <end position="61"/>
    </location>
</feature>
<evidence type="ECO:0000313" key="3">
    <source>
        <dbReference type="Proteomes" id="UP000324222"/>
    </source>
</evidence>
<sequence>MNAISESSPRFHFYSLLHVNRKSSFHPALTITPSNTSILAISERTPTDSRSGSASSLHDLK</sequence>
<protein>
    <submittedName>
        <fullName evidence="2">Uncharacterized protein</fullName>
    </submittedName>
</protein>
<dbReference type="EMBL" id="VSRR010000135">
    <property type="protein sequence ID" value="MPC10882.1"/>
    <property type="molecule type" value="Genomic_DNA"/>
</dbReference>
<gene>
    <name evidence="2" type="ORF">E2C01_003526</name>
</gene>
<name>A0A5B7CME7_PORTR</name>
<reference evidence="2 3" key="1">
    <citation type="submission" date="2019-05" db="EMBL/GenBank/DDBJ databases">
        <title>Another draft genome of Portunus trituberculatus and its Hox gene families provides insights of decapod evolution.</title>
        <authorList>
            <person name="Jeong J.-H."/>
            <person name="Song I."/>
            <person name="Kim S."/>
            <person name="Choi T."/>
            <person name="Kim D."/>
            <person name="Ryu S."/>
            <person name="Kim W."/>
        </authorList>
    </citation>
    <scope>NUCLEOTIDE SEQUENCE [LARGE SCALE GENOMIC DNA]</scope>
    <source>
        <tissue evidence="2">Muscle</tissue>
    </source>
</reference>
<evidence type="ECO:0000256" key="1">
    <source>
        <dbReference type="SAM" id="MobiDB-lite"/>
    </source>
</evidence>
<dbReference type="Proteomes" id="UP000324222">
    <property type="component" value="Unassembled WGS sequence"/>
</dbReference>
<organism evidence="2 3">
    <name type="scientific">Portunus trituberculatus</name>
    <name type="common">Swimming crab</name>
    <name type="synonym">Neptunus trituberculatus</name>
    <dbReference type="NCBI Taxonomy" id="210409"/>
    <lineage>
        <taxon>Eukaryota</taxon>
        <taxon>Metazoa</taxon>
        <taxon>Ecdysozoa</taxon>
        <taxon>Arthropoda</taxon>
        <taxon>Crustacea</taxon>
        <taxon>Multicrustacea</taxon>
        <taxon>Malacostraca</taxon>
        <taxon>Eumalacostraca</taxon>
        <taxon>Eucarida</taxon>
        <taxon>Decapoda</taxon>
        <taxon>Pleocyemata</taxon>
        <taxon>Brachyura</taxon>
        <taxon>Eubrachyura</taxon>
        <taxon>Portunoidea</taxon>
        <taxon>Portunidae</taxon>
        <taxon>Portuninae</taxon>
        <taxon>Portunus</taxon>
    </lineage>
</organism>
<evidence type="ECO:0000313" key="2">
    <source>
        <dbReference type="EMBL" id="MPC10882.1"/>
    </source>
</evidence>
<proteinExistence type="predicted"/>
<keyword evidence="3" id="KW-1185">Reference proteome</keyword>